<dbReference type="AlphaFoldDB" id="A0A9W8GMJ1"/>
<reference evidence="3" key="1">
    <citation type="submission" date="2022-07" db="EMBL/GenBank/DDBJ databases">
        <title>Phylogenomic reconstructions and comparative analyses of Kickxellomycotina fungi.</title>
        <authorList>
            <person name="Reynolds N.K."/>
            <person name="Stajich J.E."/>
            <person name="Barry K."/>
            <person name="Grigoriev I.V."/>
            <person name="Crous P."/>
            <person name="Smith M.E."/>
        </authorList>
    </citation>
    <scope>NUCLEOTIDE SEQUENCE</scope>
    <source>
        <strain evidence="3">BCRC 34297</strain>
    </source>
</reference>
<dbReference type="InterPro" id="IPR014876">
    <property type="entry name" value="DEK_C"/>
</dbReference>
<proteinExistence type="predicted"/>
<dbReference type="Pfam" id="PF08766">
    <property type="entry name" value="DEK_C"/>
    <property type="match status" value="1"/>
</dbReference>
<sequence length="89" mass="9919">MPNGTPETPQQQRPMPSYIAPAGVDYSDPNGGQNLEIMPLDGQLIEATRRILATSDLTTMTKKKIRQQLAQEFNIDLSSRKDFISDVID</sequence>
<name>A0A9W8GMJ1_9FUNG</name>
<evidence type="ECO:0000313" key="3">
    <source>
        <dbReference type="EMBL" id="KAJ2742806.1"/>
    </source>
</evidence>
<dbReference type="EMBL" id="JANBUH010001761">
    <property type="protein sequence ID" value="KAJ2742806.1"/>
    <property type="molecule type" value="Genomic_DNA"/>
</dbReference>
<dbReference type="PROSITE" id="PS51998">
    <property type="entry name" value="DEK_C"/>
    <property type="match status" value="1"/>
</dbReference>
<accession>A0A9W8GMJ1</accession>
<feature type="region of interest" description="Disordered" evidence="1">
    <location>
        <begin position="1"/>
        <end position="31"/>
    </location>
</feature>
<comment type="caution">
    <text evidence="3">The sequence shown here is derived from an EMBL/GenBank/DDBJ whole genome shotgun (WGS) entry which is preliminary data.</text>
</comment>
<feature type="non-terminal residue" evidence="3">
    <location>
        <position position="89"/>
    </location>
</feature>
<keyword evidence="4" id="KW-1185">Reference proteome</keyword>
<dbReference type="Gene3D" id="1.10.10.60">
    <property type="entry name" value="Homeodomain-like"/>
    <property type="match status" value="1"/>
</dbReference>
<evidence type="ECO:0000256" key="1">
    <source>
        <dbReference type="SAM" id="MobiDB-lite"/>
    </source>
</evidence>
<protein>
    <recommendedName>
        <fullName evidence="2">DEK-C domain-containing protein</fullName>
    </recommendedName>
</protein>
<dbReference type="OrthoDB" id="370884at2759"/>
<dbReference type="SUPFAM" id="SSF109715">
    <property type="entry name" value="DEK C-terminal domain"/>
    <property type="match status" value="1"/>
</dbReference>
<gene>
    <name evidence="3" type="ORF">GGI19_006770</name>
</gene>
<organism evidence="3 4">
    <name type="scientific">Coemansia pectinata</name>
    <dbReference type="NCBI Taxonomy" id="1052879"/>
    <lineage>
        <taxon>Eukaryota</taxon>
        <taxon>Fungi</taxon>
        <taxon>Fungi incertae sedis</taxon>
        <taxon>Zoopagomycota</taxon>
        <taxon>Kickxellomycotina</taxon>
        <taxon>Kickxellomycetes</taxon>
        <taxon>Kickxellales</taxon>
        <taxon>Kickxellaceae</taxon>
        <taxon>Coemansia</taxon>
    </lineage>
</organism>
<feature type="domain" description="DEK-C" evidence="2">
    <location>
        <begin position="38"/>
        <end position="89"/>
    </location>
</feature>
<evidence type="ECO:0000259" key="2">
    <source>
        <dbReference type="PROSITE" id="PS51998"/>
    </source>
</evidence>
<dbReference type="Proteomes" id="UP001140011">
    <property type="component" value="Unassembled WGS sequence"/>
</dbReference>
<feature type="compositionally biased region" description="Polar residues" evidence="1">
    <location>
        <begin position="1"/>
        <end position="14"/>
    </location>
</feature>
<evidence type="ECO:0000313" key="4">
    <source>
        <dbReference type="Proteomes" id="UP001140011"/>
    </source>
</evidence>